<evidence type="ECO:0008006" key="3">
    <source>
        <dbReference type="Google" id="ProtNLM"/>
    </source>
</evidence>
<evidence type="ECO:0000313" key="2">
    <source>
        <dbReference type="Proteomes" id="UP001152622"/>
    </source>
</evidence>
<proteinExistence type="predicted"/>
<gene>
    <name evidence="1" type="ORF">SKAU_G00123200</name>
</gene>
<comment type="caution">
    <text evidence="1">The sequence shown here is derived from an EMBL/GenBank/DDBJ whole genome shotgun (WGS) entry which is preliminary data.</text>
</comment>
<reference evidence="1" key="1">
    <citation type="journal article" date="2023" name="Science">
        <title>Genome structures resolve the early diversification of teleost fishes.</title>
        <authorList>
            <person name="Parey E."/>
            <person name="Louis A."/>
            <person name="Montfort J."/>
            <person name="Bouchez O."/>
            <person name="Roques C."/>
            <person name="Iampietro C."/>
            <person name="Lluch J."/>
            <person name="Castinel A."/>
            <person name="Donnadieu C."/>
            <person name="Desvignes T."/>
            <person name="Floi Bucao C."/>
            <person name="Jouanno E."/>
            <person name="Wen M."/>
            <person name="Mejri S."/>
            <person name="Dirks R."/>
            <person name="Jansen H."/>
            <person name="Henkel C."/>
            <person name="Chen W.J."/>
            <person name="Zahm M."/>
            <person name="Cabau C."/>
            <person name="Klopp C."/>
            <person name="Thompson A.W."/>
            <person name="Robinson-Rechavi M."/>
            <person name="Braasch I."/>
            <person name="Lecointre G."/>
            <person name="Bobe J."/>
            <person name="Postlethwait J.H."/>
            <person name="Berthelot C."/>
            <person name="Roest Crollius H."/>
            <person name="Guiguen Y."/>
        </authorList>
    </citation>
    <scope>NUCLEOTIDE SEQUENCE</scope>
    <source>
        <strain evidence="1">WJC10195</strain>
    </source>
</reference>
<dbReference type="AlphaFoldDB" id="A0A9Q1FP69"/>
<dbReference type="EMBL" id="JAINUF010000004">
    <property type="protein sequence ID" value="KAJ8363489.1"/>
    <property type="molecule type" value="Genomic_DNA"/>
</dbReference>
<dbReference type="SUPFAM" id="SSF48726">
    <property type="entry name" value="Immunoglobulin"/>
    <property type="match status" value="1"/>
</dbReference>
<dbReference type="Proteomes" id="UP001152622">
    <property type="component" value="Chromosome 4"/>
</dbReference>
<name>A0A9Q1FP69_SYNKA</name>
<keyword evidence="2" id="KW-1185">Reference proteome</keyword>
<sequence>MQLPIAERGGNAVTNAAQVNGSVPQRRLNIAQMILRALRASRDRGTLLISRRVPLNDSQVPRQLSSAPRPPVWPVFLQECRDDVPPYFKTEPVRSQLHLERNRLVLTCMAEGSWPLEFKWIHNGTELTRFSLEYRVADECLFYGPPPHRSPLTASAALIDVAKVRPRRRRIALRSCDPSLSETVTSPGSGRTGTQLRITQRASHSGPVRHAATYWT</sequence>
<organism evidence="1 2">
    <name type="scientific">Synaphobranchus kaupii</name>
    <name type="common">Kaup's arrowtooth eel</name>
    <dbReference type="NCBI Taxonomy" id="118154"/>
    <lineage>
        <taxon>Eukaryota</taxon>
        <taxon>Metazoa</taxon>
        <taxon>Chordata</taxon>
        <taxon>Craniata</taxon>
        <taxon>Vertebrata</taxon>
        <taxon>Euteleostomi</taxon>
        <taxon>Actinopterygii</taxon>
        <taxon>Neopterygii</taxon>
        <taxon>Teleostei</taxon>
        <taxon>Anguilliformes</taxon>
        <taxon>Synaphobranchidae</taxon>
        <taxon>Synaphobranchus</taxon>
    </lineage>
</organism>
<dbReference type="InterPro" id="IPR036179">
    <property type="entry name" value="Ig-like_dom_sf"/>
</dbReference>
<protein>
    <recommendedName>
        <fullName evidence="3">Ig-like domain-containing protein</fullName>
    </recommendedName>
</protein>
<evidence type="ECO:0000313" key="1">
    <source>
        <dbReference type="EMBL" id="KAJ8363489.1"/>
    </source>
</evidence>
<accession>A0A9Q1FP69</accession>
<dbReference type="OrthoDB" id="8923679at2759"/>